<dbReference type="AlphaFoldDB" id="A0A1G1Y4V1"/>
<accession>A0A1G1Y4V1</accession>
<name>A0A1G1Y4V1_9BACT</name>
<dbReference type="InterPro" id="IPR001789">
    <property type="entry name" value="Sig_transdc_resp-reg_receiver"/>
</dbReference>
<feature type="domain" description="Response regulatory" evidence="3">
    <location>
        <begin position="8"/>
        <end position="124"/>
    </location>
</feature>
<dbReference type="InterPro" id="IPR011006">
    <property type="entry name" value="CheY-like_superfamily"/>
</dbReference>
<gene>
    <name evidence="4" type="ORF">A2663_01150</name>
</gene>
<dbReference type="Gene3D" id="3.40.50.2300">
    <property type="match status" value="1"/>
</dbReference>
<reference evidence="4 5" key="1">
    <citation type="journal article" date="2016" name="Nat. Commun.">
        <title>Thousands of microbial genomes shed light on interconnected biogeochemical processes in an aquifer system.</title>
        <authorList>
            <person name="Anantharaman K."/>
            <person name="Brown C.T."/>
            <person name="Hug L.A."/>
            <person name="Sharon I."/>
            <person name="Castelle C.J."/>
            <person name="Probst A.J."/>
            <person name="Thomas B.C."/>
            <person name="Singh A."/>
            <person name="Wilkins M.J."/>
            <person name="Karaoz U."/>
            <person name="Brodie E.L."/>
            <person name="Williams K.H."/>
            <person name="Hubbard S.S."/>
            <person name="Banfield J.F."/>
        </authorList>
    </citation>
    <scope>NUCLEOTIDE SEQUENCE [LARGE SCALE GENOMIC DNA]</scope>
</reference>
<dbReference type="Pfam" id="PF00072">
    <property type="entry name" value="Response_reg"/>
    <property type="match status" value="1"/>
</dbReference>
<comment type="caution">
    <text evidence="4">The sequence shown here is derived from an EMBL/GenBank/DDBJ whole genome shotgun (WGS) entry which is preliminary data.</text>
</comment>
<dbReference type="SMART" id="SM00448">
    <property type="entry name" value="REC"/>
    <property type="match status" value="1"/>
</dbReference>
<protein>
    <recommendedName>
        <fullName evidence="3">Response regulatory domain-containing protein</fullName>
    </recommendedName>
</protein>
<organism evidence="4 5">
    <name type="scientific">Candidatus Buchananbacteria bacterium RIFCSPHIGHO2_01_FULL_46_12</name>
    <dbReference type="NCBI Taxonomy" id="1797536"/>
    <lineage>
        <taxon>Bacteria</taxon>
        <taxon>Candidatus Buchananiibacteriota</taxon>
    </lineage>
</organism>
<evidence type="ECO:0000313" key="4">
    <source>
        <dbReference type="EMBL" id="OGY47369.1"/>
    </source>
</evidence>
<feature type="modified residue" description="4-aspartylphosphate" evidence="2">
    <location>
        <position position="57"/>
    </location>
</feature>
<dbReference type="SUPFAM" id="SSF52172">
    <property type="entry name" value="CheY-like"/>
    <property type="match status" value="1"/>
</dbReference>
<dbReference type="PANTHER" id="PTHR43547:SF2">
    <property type="entry name" value="HYBRID SIGNAL TRANSDUCTION HISTIDINE KINASE C"/>
    <property type="match status" value="1"/>
</dbReference>
<dbReference type="PANTHER" id="PTHR43547">
    <property type="entry name" value="TWO-COMPONENT HISTIDINE KINASE"/>
    <property type="match status" value="1"/>
</dbReference>
<evidence type="ECO:0000256" key="1">
    <source>
        <dbReference type="ARBA" id="ARBA00022553"/>
    </source>
</evidence>
<proteinExistence type="predicted"/>
<dbReference type="Proteomes" id="UP000178432">
    <property type="component" value="Unassembled WGS sequence"/>
</dbReference>
<evidence type="ECO:0000259" key="3">
    <source>
        <dbReference type="PROSITE" id="PS50110"/>
    </source>
</evidence>
<dbReference type="PROSITE" id="PS50110">
    <property type="entry name" value="RESPONSE_REGULATORY"/>
    <property type="match status" value="1"/>
</dbReference>
<evidence type="ECO:0000313" key="5">
    <source>
        <dbReference type="Proteomes" id="UP000178432"/>
    </source>
</evidence>
<dbReference type="GO" id="GO:0000155">
    <property type="term" value="F:phosphorelay sensor kinase activity"/>
    <property type="evidence" value="ECO:0007669"/>
    <property type="project" value="TreeGrafter"/>
</dbReference>
<dbReference type="EMBL" id="MHIF01000042">
    <property type="protein sequence ID" value="OGY47369.1"/>
    <property type="molecule type" value="Genomic_DNA"/>
</dbReference>
<keyword evidence="1 2" id="KW-0597">Phosphoprotein</keyword>
<sequence>MSNNLTAKILLVEDDETLVEMYIMKFKEENLNLLVAKEGEAGLALAQKELPGLILLDIMMPKMDGFAVLTALKKSEKTKEIPVLMLSNLGQEADIAKGKALGAADYIVKSSMTPAELVAKIRTYL</sequence>
<evidence type="ECO:0000256" key="2">
    <source>
        <dbReference type="PROSITE-ProRule" id="PRU00169"/>
    </source>
</evidence>